<evidence type="ECO:0000256" key="3">
    <source>
        <dbReference type="ARBA" id="ARBA00022723"/>
    </source>
</evidence>
<accession>A0A1E5UFZ7</accession>
<organism evidence="13 14">
    <name type="scientific">Cloacibacterium normanense</name>
    <dbReference type="NCBI Taxonomy" id="237258"/>
    <lineage>
        <taxon>Bacteria</taxon>
        <taxon>Pseudomonadati</taxon>
        <taxon>Bacteroidota</taxon>
        <taxon>Flavobacteriia</taxon>
        <taxon>Flavobacteriales</taxon>
        <taxon>Weeksellaceae</taxon>
    </lineage>
</organism>
<dbReference type="Gene3D" id="3.30.1060.10">
    <property type="entry name" value="Peptide methionine sulphoxide reductase MsrA"/>
    <property type="match status" value="1"/>
</dbReference>
<evidence type="ECO:0000256" key="4">
    <source>
        <dbReference type="ARBA" id="ARBA00022833"/>
    </source>
</evidence>
<keyword evidence="6" id="KW-0511">Multifunctional enzyme</keyword>
<dbReference type="PANTHER" id="PTHR43774:SF1">
    <property type="entry name" value="PEPTIDE METHIONINE SULFOXIDE REDUCTASE MSRA 2"/>
    <property type="match status" value="1"/>
</dbReference>
<protein>
    <recommendedName>
        <fullName evidence="11">Peptide methionine sulfoxide reductase MsrA</fullName>
        <shortName evidence="11">Protein-methionine-S-oxide reductase</shortName>
        <ecNumber evidence="11">1.8.4.11</ecNumber>
    </recommendedName>
    <alternativeName>
        <fullName evidence="11">Peptide-methionine (S)-S-oxide reductase</fullName>
        <shortName evidence="11">Peptide Met(O) reductase</shortName>
    </alternativeName>
</protein>
<dbReference type="HAMAP" id="MF_01401">
    <property type="entry name" value="MsrA"/>
    <property type="match status" value="1"/>
</dbReference>
<comment type="similarity">
    <text evidence="11">Belongs to the MsrA Met sulfoxide reductase family.</text>
</comment>
<dbReference type="FunFam" id="2.170.150.20:FF:000001">
    <property type="entry name" value="Peptide methionine sulfoxide reductase MsrB"/>
    <property type="match status" value="1"/>
</dbReference>
<dbReference type="NCBIfam" id="TIGR00401">
    <property type="entry name" value="msrA"/>
    <property type="match status" value="1"/>
</dbReference>
<evidence type="ECO:0000256" key="1">
    <source>
        <dbReference type="ARBA" id="ARBA00001947"/>
    </source>
</evidence>
<keyword evidence="5 11" id="KW-0560">Oxidoreductase</keyword>
<dbReference type="GO" id="GO:0046872">
    <property type="term" value="F:metal ion binding"/>
    <property type="evidence" value="ECO:0007669"/>
    <property type="project" value="UniProtKB-KW"/>
</dbReference>
<dbReference type="InterPro" id="IPR036509">
    <property type="entry name" value="Met_Sox_Rdtase_MsrA_sf"/>
</dbReference>
<dbReference type="Proteomes" id="UP000095601">
    <property type="component" value="Unassembled WGS sequence"/>
</dbReference>
<reference evidence="13 14" key="1">
    <citation type="submission" date="2016-09" db="EMBL/GenBank/DDBJ databases">
        <authorList>
            <person name="Capua I."/>
            <person name="De Benedictis P."/>
            <person name="Joannis T."/>
            <person name="Lombin L.H."/>
            <person name="Cattoli G."/>
        </authorList>
    </citation>
    <scope>NUCLEOTIDE SEQUENCE [LARGE SCALE GENOMIC DNA]</scope>
    <source>
        <strain evidence="13 14">NRS-1</strain>
    </source>
</reference>
<gene>
    <name evidence="11" type="primary">msrA</name>
    <name evidence="13" type="ORF">BHF72_1768</name>
</gene>
<dbReference type="EMBL" id="MKGI01000022">
    <property type="protein sequence ID" value="OEL11757.1"/>
    <property type="molecule type" value="Genomic_DNA"/>
</dbReference>
<dbReference type="NCBIfam" id="TIGR00357">
    <property type="entry name" value="peptide-methionine (R)-S-oxide reductase MsrB"/>
    <property type="match status" value="1"/>
</dbReference>
<keyword evidence="14" id="KW-1185">Reference proteome</keyword>
<dbReference type="SUPFAM" id="SSF55068">
    <property type="entry name" value="Peptide methionine sulfoxide reductase"/>
    <property type="match status" value="1"/>
</dbReference>
<feature type="domain" description="MsrB" evidence="12">
    <location>
        <begin position="26"/>
        <end position="148"/>
    </location>
</feature>
<dbReference type="Gene3D" id="2.170.150.20">
    <property type="entry name" value="Peptide methionine sulfoxide reductase"/>
    <property type="match status" value="1"/>
</dbReference>
<name>A0A1E5UFZ7_9FLAO</name>
<comment type="catalytic activity">
    <reaction evidence="10 11">
        <text>[thioredoxin]-disulfide + L-methionine + H2O = L-methionine (S)-S-oxide + [thioredoxin]-dithiol</text>
        <dbReference type="Rhea" id="RHEA:19993"/>
        <dbReference type="Rhea" id="RHEA-COMP:10698"/>
        <dbReference type="Rhea" id="RHEA-COMP:10700"/>
        <dbReference type="ChEBI" id="CHEBI:15377"/>
        <dbReference type="ChEBI" id="CHEBI:29950"/>
        <dbReference type="ChEBI" id="CHEBI:50058"/>
        <dbReference type="ChEBI" id="CHEBI:57844"/>
        <dbReference type="ChEBI" id="CHEBI:58772"/>
        <dbReference type="EC" id="1.8.4.11"/>
    </reaction>
</comment>
<dbReference type="SUPFAM" id="SSF51316">
    <property type="entry name" value="Mss4-like"/>
    <property type="match status" value="1"/>
</dbReference>
<evidence type="ECO:0000256" key="11">
    <source>
        <dbReference type="HAMAP-Rule" id="MF_01401"/>
    </source>
</evidence>
<dbReference type="PANTHER" id="PTHR43774">
    <property type="entry name" value="PEPTIDE METHIONINE SULFOXIDE REDUCTASE"/>
    <property type="match status" value="1"/>
</dbReference>
<keyword evidence="4" id="KW-0862">Zinc</keyword>
<dbReference type="OrthoDB" id="4174719at2"/>
<comment type="catalytic activity">
    <reaction evidence="9">
        <text>L-methionyl-[protein] + [thioredoxin]-disulfide + H2O = L-methionyl-(R)-S-oxide-[protein] + [thioredoxin]-dithiol</text>
        <dbReference type="Rhea" id="RHEA:24164"/>
        <dbReference type="Rhea" id="RHEA-COMP:10698"/>
        <dbReference type="Rhea" id="RHEA-COMP:10700"/>
        <dbReference type="Rhea" id="RHEA-COMP:12313"/>
        <dbReference type="Rhea" id="RHEA-COMP:12314"/>
        <dbReference type="ChEBI" id="CHEBI:15377"/>
        <dbReference type="ChEBI" id="CHEBI:16044"/>
        <dbReference type="ChEBI" id="CHEBI:29950"/>
        <dbReference type="ChEBI" id="CHEBI:45764"/>
        <dbReference type="ChEBI" id="CHEBI:50058"/>
        <dbReference type="EC" id="1.8.4.12"/>
    </reaction>
</comment>
<dbReference type="InterPro" id="IPR002569">
    <property type="entry name" value="Met_Sox_Rdtase_MsrA_dom"/>
</dbReference>
<dbReference type="GO" id="GO:0033744">
    <property type="term" value="F:L-methionine:thioredoxin-disulfide S-oxidoreductase activity"/>
    <property type="evidence" value="ECO:0007669"/>
    <property type="project" value="RHEA"/>
</dbReference>
<dbReference type="InterPro" id="IPR011057">
    <property type="entry name" value="Mss4-like_sf"/>
</dbReference>
<dbReference type="Pfam" id="PF01625">
    <property type="entry name" value="PMSR"/>
    <property type="match status" value="1"/>
</dbReference>
<proteinExistence type="inferred from homology"/>
<evidence type="ECO:0000256" key="5">
    <source>
        <dbReference type="ARBA" id="ARBA00023002"/>
    </source>
</evidence>
<dbReference type="GO" id="GO:0033743">
    <property type="term" value="F:peptide-methionine (R)-S-oxide reductase activity"/>
    <property type="evidence" value="ECO:0007669"/>
    <property type="project" value="UniProtKB-EC"/>
</dbReference>
<evidence type="ECO:0000256" key="2">
    <source>
        <dbReference type="ARBA" id="ARBA00007174"/>
    </source>
</evidence>
<dbReference type="InterPro" id="IPR002579">
    <property type="entry name" value="Met_Sox_Rdtase_MsrB_dom"/>
</dbReference>
<dbReference type="AlphaFoldDB" id="A0A1E5UFZ7"/>
<comment type="similarity">
    <text evidence="2">Belongs to the MsrB Met sulfoxide reductase family.</text>
</comment>
<dbReference type="Pfam" id="PF01641">
    <property type="entry name" value="SelR"/>
    <property type="match status" value="1"/>
</dbReference>
<evidence type="ECO:0000256" key="9">
    <source>
        <dbReference type="ARBA" id="ARBA00048488"/>
    </source>
</evidence>
<comment type="catalytic activity">
    <reaction evidence="8 11">
        <text>L-methionyl-[protein] + [thioredoxin]-disulfide + H2O = L-methionyl-(S)-S-oxide-[protein] + [thioredoxin]-dithiol</text>
        <dbReference type="Rhea" id="RHEA:14217"/>
        <dbReference type="Rhea" id="RHEA-COMP:10698"/>
        <dbReference type="Rhea" id="RHEA-COMP:10700"/>
        <dbReference type="Rhea" id="RHEA-COMP:12313"/>
        <dbReference type="Rhea" id="RHEA-COMP:12315"/>
        <dbReference type="ChEBI" id="CHEBI:15377"/>
        <dbReference type="ChEBI" id="CHEBI:16044"/>
        <dbReference type="ChEBI" id="CHEBI:29950"/>
        <dbReference type="ChEBI" id="CHEBI:44120"/>
        <dbReference type="ChEBI" id="CHEBI:50058"/>
        <dbReference type="EC" id="1.8.4.11"/>
    </reaction>
</comment>
<dbReference type="EC" id="1.8.4.11" evidence="11"/>
<evidence type="ECO:0000256" key="6">
    <source>
        <dbReference type="ARBA" id="ARBA00023268"/>
    </source>
</evidence>
<comment type="function">
    <text evidence="7 11">Has an important function as a repair enzyme for proteins that have been inactivated by oxidation. Catalyzes the reversible oxidation-reduction of methionine sulfoxide in proteins to methionine.</text>
</comment>
<comment type="cofactor">
    <cofactor evidence="1">
        <name>Zn(2+)</name>
        <dbReference type="ChEBI" id="CHEBI:29105"/>
    </cofactor>
</comment>
<comment type="caution">
    <text evidence="13">The sequence shown here is derived from an EMBL/GenBank/DDBJ whole genome shotgun (WGS) entry which is preliminary data.</text>
</comment>
<evidence type="ECO:0000313" key="13">
    <source>
        <dbReference type="EMBL" id="OEL11757.1"/>
    </source>
</evidence>
<dbReference type="PROSITE" id="PS51790">
    <property type="entry name" value="MSRB"/>
    <property type="match status" value="1"/>
</dbReference>
<dbReference type="GO" id="GO:0008113">
    <property type="term" value="F:peptide-methionine (S)-S-oxide reductase activity"/>
    <property type="evidence" value="ECO:0007669"/>
    <property type="project" value="UniProtKB-UniRule"/>
</dbReference>
<keyword evidence="3" id="KW-0479">Metal-binding</keyword>
<dbReference type="KEGG" id="cnr:EB819_07015"/>
<dbReference type="RefSeq" id="WP_069797541.1">
    <property type="nucleotide sequence ID" value="NZ_CP034157.1"/>
</dbReference>
<evidence type="ECO:0000256" key="8">
    <source>
        <dbReference type="ARBA" id="ARBA00047806"/>
    </source>
</evidence>
<evidence type="ECO:0000259" key="12">
    <source>
        <dbReference type="PROSITE" id="PS51790"/>
    </source>
</evidence>
<dbReference type="GO" id="GO:0006979">
    <property type="term" value="P:response to oxidative stress"/>
    <property type="evidence" value="ECO:0007669"/>
    <property type="project" value="UniProtKB-ARBA"/>
</dbReference>
<evidence type="ECO:0000256" key="7">
    <source>
        <dbReference type="ARBA" id="ARBA00024679"/>
    </source>
</evidence>
<evidence type="ECO:0000313" key="14">
    <source>
        <dbReference type="Proteomes" id="UP000095601"/>
    </source>
</evidence>
<feature type="active site" evidence="11">
    <location>
        <position position="159"/>
    </location>
</feature>
<dbReference type="PATRIC" id="fig|237258.4.peg.1722"/>
<sequence length="323" mass="36874">MQKWIDVIRLANNGNLNPDQRIEKSEEEWKSLLTEEQFYVTRKKGTERAHSSEMCNLFEPGKYACVCCNTVLFDSEEKFQSGTGWPSFTQPIKENTINYIKDVTFGMYRIETTCSTCDAHLGHVFQDGPMPSGLRFCINAVALKKVKSDEKKVTFGGGCFWCTEAMFQQLKGVVNVESGYSGGEIINPTYREVCSGTTGHAEVIEITYLPSEISFEDLVKIHLTTHNPTTINKQGADRGTQYRSIIFYRTDDEKMQALKVIEDVQSAYDDMIVTEVKMFEHFHKAEANHQDYYNRNSETGYCMAVINPKLAKLKSLYQDKLKK</sequence>
<dbReference type="STRING" id="237258.SAMN04489756_1335"/>
<evidence type="ECO:0000256" key="10">
    <source>
        <dbReference type="ARBA" id="ARBA00048782"/>
    </source>
</evidence>